<dbReference type="eggNOG" id="COG5438">
    <property type="taxonomic scope" value="Bacteria"/>
</dbReference>
<feature type="transmembrane region" description="Helical" evidence="1">
    <location>
        <begin position="179"/>
        <end position="197"/>
    </location>
</feature>
<feature type="transmembrane region" description="Helical" evidence="1">
    <location>
        <begin position="314"/>
        <end position="332"/>
    </location>
</feature>
<dbReference type="Proteomes" id="UP000001551">
    <property type="component" value="Chromosome"/>
</dbReference>
<keyword evidence="1" id="KW-0472">Membrane</keyword>
<dbReference type="AlphaFoldDB" id="E6U628"/>
<keyword evidence="3" id="KW-1185">Reference proteome</keyword>
<reference evidence="2 3" key="1">
    <citation type="submission" date="2010-12" db="EMBL/GenBank/DDBJ databases">
        <title>Complete sequence of Ethanoligenens harbinense YUAN-3.</title>
        <authorList>
            <person name="Lucas S."/>
            <person name="Copeland A."/>
            <person name="Lapidus A."/>
            <person name="Cheng J.-F."/>
            <person name="Bruce D."/>
            <person name="Goodwin L."/>
            <person name="Pitluck S."/>
            <person name="Chertkov O."/>
            <person name="Misra M."/>
            <person name="Detter J.C."/>
            <person name="Han C."/>
            <person name="Tapia R."/>
            <person name="Land M."/>
            <person name="Hauser L."/>
            <person name="Jeffries C."/>
            <person name="Kyrpides N."/>
            <person name="Ivanova N."/>
            <person name="Mikhailova N."/>
            <person name="Wang A."/>
            <person name="Mouttaki H."/>
            <person name="He Z."/>
            <person name="Zhou J."/>
            <person name="Hemme C.L."/>
            <person name="Woyke T."/>
        </authorList>
    </citation>
    <scope>NUCLEOTIDE SEQUENCE [LARGE SCALE GENOMIC DNA]</scope>
    <source>
        <strain evidence="3">DSM 18485 / JCM 12961 / CGMCC 1.5033 / YUAN-3</strain>
    </source>
</reference>
<dbReference type="RefSeq" id="WP_013484088.1">
    <property type="nucleotide sequence ID" value="NC_014828.1"/>
</dbReference>
<feature type="transmembrane region" description="Helical" evidence="1">
    <location>
        <begin position="129"/>
        <end position="147"/>
    </location>
</feature>
<protein>
    <submittedName>
        <fullName evidence="2">YibE/F family protein</fullName>
    </submittedName>
</protein>
<name>E6U628_ETHHY</name>
<keyword evidence="1" id="KW-0812">Transmembrane</keyword>
<feature type="transmembrane region" description="Helical" evidence="1">
    <location>
        <begin position="204"/>
        <end position="225"/>
    </location>
</feature>
<evidence type="ECO:0000256" key="1">
    <source>
        <dbReference type="SAM" id="Phobius"/>
    </source>
</evidence>
<evidence type="ECO:0000313" key="2">
    <source>
        <dbReference type="EMBL" id="ADU25707.1"/>
    </source>
</evidence>
<keyword evidence="1" id="KW-1133">Transmembrane helix</keyword>
<feature type="transmembrane region" description="Helical" evidence="1">
    <location>
        <begin position="12"/>
        <end position="32"/>
    </location>
</feature>
<dbReference type="STRING" id="663278.Ethha_0119"/>
<dbReference type="InterPro" id="IPR012507">
    <property type="entry name" value="YibE_F"/>
</dbReference>
<organism evidence="2 3">
    <name type="scientific">Ethanoligenens harbinense (strain DSM 18485 / JCM 12961 / CGMCC 1.5033 / YUAN-3)</name>
    <dbReference type="NCBI Taxonomy" id="663278"/>
    <lineage>
        <taxon>Bacteria</taxon>
        <taxon>Bacillati</taxon>
        <taxon>Bacillota</taxon>
        <taxon>Clostridia</taxon>
        <taxon>Eubacteriales</taxon>
        <taxon>Oscillospiraceae</taxon>
        <taxon>Ethanoligenens</taxon>
    </lineage>
</organism>
<dbReference type="PANTHER" id="PTHR41771:SF1">
    <property type="entry name" value="MEMBRANE PROTEIN"/>
    <property type="match status" value="1"/>
</dbReference>
<evidence type="ECO:0000313" key="3">
    <source>
        <dbReference type="Proteomes" id="UP000001551"/>
    </source>
</evidence>
<dbReference type="HOGENOM" id="CLU_028166_4_0_9"/>
<dbReference type="Pfam" id="PF07907">
    <property type="entry name" value="YibE_F"/>
    <property type="match status" value="1"/>
</dbReference>
<dbReference type="EMBL" id="CP002400">
    <property type="protein sequence ID" value="ADU25707.1"/>
    <property type="molecule type" value="Genomic_DNA"/>
</dbReference>
<proteinExistence type="predicted"/>
<sequence length="399" mass="42939">MLSKWFPDTFTAIRRVVLAALLVLYVVFLVFFNQIPKTTIVDYSGRTFARASVVEIVKDNLASNGQRYGNQIVNLQVLEGKYKGRVMTATSSDGFLVGAVCKVGMEVVAMISVSGDTSVVTVYSPNRQVALYGFVGAFLLVLWMVGGKKGIRSAIALLFTFSSIIFLYLPMIYRGFSPFWGAVLISVFTTIVSLYIIGGYTVKVLSGILGTIFGIVIAGVAAALFGQVAGISGYNVSNIDTLVLIGQNTHIQIGDLLFAGILFSSLGAVMDVGYSIASAIDEISEQNATISPKQLFMSGIHVGRDMTGTMCNTLILAFAGGMLSTLVTLYAYNQPFLQTINSYDVGIDIMESLSGSFGVILAVPMVALVSSRLIPILRTRRLKKQMLQKTSGTPTDLVH</sequence>
<gene>
    <name evidence="2" type="ordered locus">Ethha_0119</name>
</gene>
<dbReference type="KEGG" id="eha:Ethha_0119"/>
<feature type="transmembrane region" description="Helical" evidence="1">
    <location>
        <begin position="352"/>
        <end position="374"/>
    </location>
</feature>
<feature type="transmembrane region" description="Helical" evidence="1">
    <location>
        <begin position="256"/>
        <end position="277"/>
    </location>
</feature>
<feature type="transmembrane region" description="Helical" evidence="1">
    <location>
        <begin position="154"/>
        <end position="173"/>
    </location>
</feature>
<accession>E6U628</accession>
<dbReference type="PANTHER" id="PTHR41771">
    <property type="entry name" value="MEMBRANE PROTEIN-RELATED"/>
    <property type="match status" value="1"/>
</dbReference>